<protein>
    <recommendedName>
        <fullName evidence="3">Transposase</fullName>
    </recommendedName>
</protein>
<name>A0A5K0U7U9_9VIRU</name>
<keyword evidence="2" id="KW-1185">Reference proteome</keyword>
<evidence type="ECO:0000313" key="1">
    <source>
        <dbReference type="EMBL" id="VBB17860.1"/>
    </source>
</evidence>
<comment type="caution">
    <text evidence="1">The sequence shown here is derived from an EMBL/GenBank/DDBJ whole genome shotgun (WGS) entry which is preliminary data.</text>
</comment>
<gene>
    <name evidence="1" type="ORF">YASMINEVIRUS_323</name>
</gene>
<dbReference type="Proteomes" id="UP000594342">
    <property type="component" value="Unassembled WGS sequence"/>
</dbReference>
<proteinExistence type="predicted"/>
<dbReference type="EMBL" id="UPSH01000001">
    <property type="protein sequence ID" value="VBB17860.1"/>
    <property type="molecule type" value="Genomic_DNA"/>
</dbReference>
<evidence type="ECO:0008006" key="3">
    <source>
        <dbReference type="Google" id="ProtNLM"/>
    </source>
</evidence>
<evidence type="ECO:0000313" key="2">
    <source>
        <dbReference type="Proteomes" id="UP000594342"/>
    </source>
</evidence>
<accession>A0A5K0U7U9</accession>
<reference evidence="1 2" key="1">
    <citation type="submission" date="2018-10" db="EMBL/GenBank/DDBJ databases">
        <authorList>
            <consortium name="IHU Genomes"/>
        </authorList>
    </citation>
    <scope>NUCLEOTIDE SEQUENCE [LARGE SCALE GENOMIC DNA]</scope>
    <source>
        <strain evidence="1 2">A1</strain>
    </source>
</reference>
<sequence>MAKKKKKSDQKNQTLPSNKVVKVKLSRIVRSEYASKIPVIQEIVNRVSLIVTHTYHFLKLFCINHYQTKNTLPTIDKNFIMMIMKTVSKLSRKPGKLKEANQDIKLKLEQFYDDVYCHLVDELEPIKYDGLTQMLDYEAISIVTSYHNHLKNHFYKLTCRFVNLFFDIKGKTLAIRKQCEIDGTNYTEAVNQFRSKMFALKSDIYQSSDNCDPVFDNFKKCFRDKIMNNLNIKHTLYGDVKTKVQSDPHKLLLPLLKMSILGEQLVRQKLGDDEKDKQFNIINCFPVRKSNIPKYVKLDTVMLIYLFTKGNKRFYQTNLTDQKETLWHTYFKTGKRTFKKSNYVFNGSILTDGFTACVCFALKDDKSKSKKAKLTESNDSTQYVTELSEDDKLRLQTKTLVGIDPGWSDIIFCTSGKTEIVEKSNGKKVHKTETFRFSRQQRRKELKTKRYRDILESDKTETVVKGCTVKKAESILSQFNSSSCDYDRCKEYIRVKNRINFELKEYYQKEIHRKLRWYSYLNKLRSDSNMINRFRAKFGPPEEVVILMGDFSKTEVLKGSEPVKGKSVRKLFKNAGYELYLVNEYNTSRKMYKTGEDLEKFRKRESVRPYKKGTINTVHGLLRIKSKTSNSCTELVETDSMSQSEIEYNPQKMIRKTTIINRDLNGALNIRLKGEMQILNREIPNYLKRTKIVEQIEEEIKKTIRMPSKRAKVKEEEKDKKVKVIRRTSSVVPSGALALRASRQKAIRGPDLNVKI</sequence>
<organism evidence="1 2">
    <name type="scientific">Yasminevirus sp. GU-2018</name>
    <dbReference type="NCBI Taxonomy" id="2420051"/>
    <lineage>
        <taxon>Viruses</taxon>
        <taxon>Varidnaviria</taxon>
        <taxon>Bamfordvirae</taxon>
        <taxon>Nucleocytoviricota</taxon>
        <taxon>Megaviricetes</taxon>
        <taxon>Imitervirales</taxon>
        <taxon>Mimiviridae</taxon>
        <taxon>Klosneuvirinae</taxon>
        <taxon>Yasminevirus</taxon>
        <taxon>Yasminevirus saudimassiliense</taxon>
    </lineage>
</organism>